<dbReference type="Proteomes" id="UP001176941">
    <property type="component" value="Chromosome 1"/>
</dbReference>
<keyword evidence="2" id="KW-1185">Reference proteome</keyword>
<organism evidence="1 2">
    <name type="scientific">Rangifer tarandus platyrhynchus</name>
    <name type="common">Svalbard reindeer</name>
    <dbReference type="NCBI Taxonomy" id="3082113"/>
    <lineage>
        <taxon>Eukaryota</taxon>
        <taxon>Metazoa</taxon>
        <taxon>Chordata</taxon>
        <taxon>Craniata</taxon>
        <taxon>Vertebrata</taxon>
        <taxon>Euteleostomi</taxon>
        <taxon>Mammalia</taxon>
        <taxon>Eutheria</taxon>
        <taxon>Laurasiatheria</taxon>
        <taxon>Artiodactyla</taxon>
        <taxon>Ruminantia</taxon>
        <taxon>Pecora</taxon>
        <taxon>Cervidae</taxon>
        <taxon>Odocoileinae</taxon>
        <taxon>Rangifer</taxon>
    </lineage>
</organism>
<dbReference type="EMBL" id="OX459937">
    <property type="protein sequence ID" value="CAI9152361.1"/>
    <property type="molecule type" value="Genomic_DNA"/>
</dbReference>
<gene>
    <name evidence="1" type="ORF">MRATA1EN1_LOCUS1323</name>
</gene>
<evidence type="ECO:0000313" key="2">
    <source>
        <dbReference type="Proteomes" id="UP001176941"/>
    </source>
</evidence>
<reference evidence="1" key="1">
    <citation type="submission" date="2023-04" db="EMBL/GenBank/DDBJ databases">
        <authorList>
            <consortium name="ELIXIR-Norway"/>
        </authorList>
    </citation>
    <scope>NUCLEOTIDE SEQUENCE [LARGE SCALE GENOMIC DNA]</scope>
</reference>
<evidence type="ECO:0008006" key="3">
    <source>
        <dbReference type="Google" id="ProtNLM"/>
    </source>
</evidence>
<sequence>MLRLTWGTDSVLLWLLAVEPIKLELLLEILYKRATARQRHVQKKWNVTAVVCSSLRVCVCACVCVREMLREYTVPLLLKNQSLLAINHRLDHISLTLRIWCFKGSFLISIFNEALCRK</sequence>
<name>A0ABN8XW35_RANTA</name>
<protein>
    <recommendedName>
        <fullName evidence="3">Secreted protein</fullName>
    </recommendedName>
</protein>
<accession>A0ABN8XW35</accession>
<evidence type="ECO:0000313" key="1">
    <source>
        <dbReference type="EMBL" id="CAI9152361.1"/>
    </source>
</evidence>
<proteinExistence type="predicted"/>